<keyword evidence="6" id="KW-0010">Activator</keyword>
<comment type="similarity">
    <text evidence="2 6">Belongs to the Mediator complex subunit 6 family.</text>
</comment>
<gene>
    <name evidence="6" type="primary">MED6</name>
    <name evidence="8" type="ORF">Vafri_14800</name>
</gene>
<keyword evidence="9" id="KW-1185">Reference proteome</keyword>
<name>A0A8J4F406_9CHLO</name>
<evidence type="ECO:0000256" key="7">
    <source>
        <dbReference type="SAM" id="MobiDB-lite"/>
    </source>
</evidence>
<comment type="subunit">
    <text evidence="6">Component of the Mediator complex.</text>
</comment>
<proteinExistence type="inferred from homology"/>
<organism evidence="8 9">
    <name type="scientific">Volvox africanus</name>
    <dbReference type="NCBI Taxonomy" id="51714"/>
    <lineage>
        <taxon>Eukaryota</taxon>
        <taxon>Viridiplantae</taxon>
        <taxon>Chlorophyta</taxon>
        <taxon>core chlorophytes</taxon>
        <taxon>Chlorophyceae</taxon>
        <taxon>CS clade</taxon>
        <taxon>Chlamydomonadales</taxon>
        <taxon>Volvocaceae</taxon>
        <taxon>Volvox</taxon>
    </lineage>
</organism>
<evidence type="ECO:0000256" key="4">
    <source>
        <dbReference type="ARBA" id="ARBA00023163"/>
    </source>
</evidence>
<dbReference type="GO" id="GO:0016592">
    <property type="term" value="C:mediator complex"/>
    <property type="evidence" value="ECO:0007669"/>
    <property type="project" value="InterPro"/>
</dbReference>
<evidence type="ECO:0000256" key="3">
    <source>
        <dbReference type="ARBA" id="ARBA00023015"/>
    </source>
</evidence>
<evidence type="ECO:0000256" key="6">
    <source>
        <dbReference type="RuleBase" id="RU364143"/>
    </source>
</evidence>
<sequence length="366" mass="39218">MDQIDQTGLQEFIPACASWFPLDRFKALAYFEQSSFFAAAGRDANGQTVTINNTEARLAGLDPAVPGVLESLPPGRPEFVLETAQEPNAFVIRKQVRVSANPLERPVVHAYYYIANNKIMQAPSAHQVSHARLQRCTFALQNGFARLQADLEPLTRQAKQLARQAATEEQRQQQKQKQQAEEQPQQKGEEQVQGQTCGAAGEATGSGEVSAAAGAPLQSQQQPQGPTRRADGAPGGVSTSCRFQPYGTSVDLESPSLGTLRAPLAVPLPEVMAAAAAAPVTTAGSGGGGVPIRRHLTDADRARWNKLDRILSHQFSSLQRIKYTALPPEYLQRLHEQMYGPLPAAPPPTVTVTGAAGRDATAAAAK</sequence>
<feature type="compositionally biased region" description="Low complexity" evidence="7">
    <location>
        <begin position="173"/>
        <end position="195"/>
    </location>
</feature>
<evidence type="ECO:0000256" key="5">
    <source>
        <dbReference type="ARBA" id="ARBA00023242"/>
    </source>
</evidence>
<evidence type="ECO:0000256" key="1">
    <source>
        <dbReference type="ARBA" id="ARBA00004123"/>
    </source>
</evidence>
<reference evidence="8" key="1">
    <citation type="journal article" date="2021" name="Proc. Natl. Acad. Sci. U.S.A.">
        <title>Three genomes in the algal genus Volvox reveal the fate of a haploid sex-determining region after a transition to homothallism.</title>
        <authorList>
            <person name="Yamamoto K."/>
            <person name="Hamaji T."/>
            <person name="Kawai-Toyooka H."/>
            <person name="Matsuzaki R."/>
            <person name="Takahashi F."/>
            <person name="Nishimura Y."/>
            <person name="Kawachi M."/>
            <person name="Noguchi H."/>
            <person name="Minakuchi Y."/>
            <person name="Umen J.G."/>
            <person name="Toyoda A."/>
            <person name="Nozaki H."/>
        </authorList>
    </citation>
    <scope>NUCLEOTIDE SEQUENCE</scope>
    <source>
        <strain evidence="8">NIES-3780</strain>
    </source>
</reference>
<dbReference type="Pfam" id="PF04934">
    <property type="entry name" value="Med6"/>
    <property type="match status" value="1"/>
</dbReference>
<feature type="region of interest" description="Disordered" evidence="7">
    <location>
        <begin position="158"/>
        <end position="244"/>
    </location>
</feature>
<accession>A0A8J4F406</accession>
<comment type="function">
    <text evidence="6">Component of the Mediator complex, a coactivator involved in the regulated transcription of nearly all RNA polymerase II-dependent genes. Mediator functions as a bridge to convey information from gene-specific regulatory proteins to the basal RNA polymerase II transcription machinery. Mediator is recruited to promoters by direct interactions with regulatory proteins and serves as a scaffold for the assembly of a functional preinitiation complex with RNA polymerase II and the general transcription factors.</text>
</comment>
<evidence type="ECO:0000313" key="8">
    <source>
        <dbReference type="EMBL" id="GIL60171.1"/>
    </source>
</evidence>
<comment type="caution">
    <text evidence="8">The sequence shown here is derived from an EMBL/GenBank/DDBJ whole genome shotgun (WGS) entry which is preliminary data.</text>
</comment>
<evidence type="ECO:0000313" key="9">
    <source>
        <dbReference type="Proteomes" id="UP000747399"/>
    </source>
</evidence>
<dbReference type="AlphaFoldDB" id="A0A8J4F406"/>
<keyword evidence="5 6" id="KW-0539">Nucleus</keyword>
<dbReference type="InterPro" id="IPR038566">
    <property type="entry name" value="Mediator_Med6_sf"/>
</dbReference>
<dbReference type="GO" id="GO:0003712">
    <property type="term" value="F:transcription coregulator activity"/>
    <property type="evidence" value="ECO:0007669"/>
    <property type="project" value="InterPro"/>
</dbReference>
<dbReference type="PANTHER" id="PTHR13104">
    <property type="entry name" value="MED-6-RELATED"/>
    <property type="match status" value="1"/>
</dbReference>
<dbReference type="Gene3D" id="3.10.450.580">
    <property type="entry name" value="Mediator complex, subunit Med6"/>
    <property type="match status" value="1"/>
</dbReference>
<dbReference type="EMBL" id="BNCO01000038">
    <property type="protein sequence ID" value="GIL60171.1"/>
    <property type="molecule type" value="Genomic_DNA"/>
</dbReference>
<dbReference type="GO" id="GO:0006357">
    <property type="term" value="P:regulation of transcription by RNA polymerase II"/>
    <property type="evidence" value="ECO:0007669"/>
    <property type="project" value="InterPro"/>
</dbReference>
<dbReference type="InterPro" id="IPR007018">
    <property type="entry name" value="Mediator_Med6"/>
</dbReference>
<dbReference type="Proteomes" id="UP000747399">
    <property type="component" value="Unassembled WGS sequence"/>
</dbReference>
<keyword evidence="3 6" id="KW-0805">Transcription regulation</keyword>
<comment type="subcellular location">
    <subcellularLocation>
        <location evidence="1 6">Nucleus</location>
    </subcellularLocation>
</comment>
<protein>
    <recommendedName>
        <fullName evidence="6">Mediator of RNA polymerase II transcription subunit 6</fullName>
    </recommendedName>
    <alternativeName>
        <fullName evidence="6">Mediator complex subunit 6</fullName>
    </alternativeName>
</protein>
<evidence type="ECO:0000256" key="2">
    <source>
        <dbReference type="ARBA" id="ARBA00007526"/>
    </source>
</evidence>
<keyword evidence="4 6" id="KW-0804">Transcription</keyword>